<dbReference type="AlphaFoldDB" id="A0A2R7Y229"/>
<dbReference type="InterPro" id="IPR027417">
    <property type="entry name" value="P-loop_NTPase"/>
</dbReference>
<dbReference type="GO" id="GO:0005524">
    <property type="term" value="F:ATP binding"/>
    <property type="evidence" value="ECO:0007669"/>
    <property type="project" value="UniProtKB-KW"/>
</dbReference>
<accession>A0A2R7Y229</accession>
<evidence type="ECO:0000313" key="5">
    <source>
        <dbReference type="EMBL" id="PUA31596.1"/>
    </source>
</evidence>
<dbReference type="InterPro" id="IPR003439">
    <property type="entry name" value="ABC_transporter-like_ATP-bd"/>
</dbReference>
<dbReference type="InterPro" id="IPR003593">
    <property type="entry name" value="AAA+_ATPase"/>
</dbReference>
<keyword evidence="3" id="KW-0067">ATP-binding</keyword>
<dbReference type="FunFam" id="3.40.50.300:FF:000134">
    <property type="entry name" value="Iron-enterobactin ABC transporter ATP-binding protein"/>
    <property type="match status" value="1"/>
</dbReference>
<dbReference type="Gene3D" id="3.40.50.300">
    <property type="entry name" value="P-loop containing nucleotide triphosphate hydrolases"/>
    <property type="match status" value="1"/>
</dbReference>
<dbReference type="Proteomes" id="UP000244066">
    <property type="component" value="Unassembled WGS sequence"/>
</dbReference>
<dbReference type="EMBL" id="NDWU01000015">
    <property type="protein sequence ID" value="PUA31596.1"/>
    <property type="molecule type" value="Genomic_DNA"/>
</dbReference>
<dbReference type="InterPro" id="IPR017871">
    <property type="entry name" value="ABC_transporter-like_CS"/>
</dbReference>
<sequence length="258" mass="28645">MNSVEASGLTVKLNGFEVLRDVNLSLNHPSFTAIIGPNGAGKTTLLKTILGLLKPQSGSIRVMGLDPTKEPKKVRSMVGYVPQRDRVSFFVPMRAKDVIAMSRLVWKRPPRWATKRDEAAVKKVVSMVGIEEIADRRFDELSGGQQQKVLIARAIVSEPSMLLLDEPFNGVDVRSQSEIMSLLMSLREKGVSILMVTHDVSDVIHIIDNLVLLHRTVVAAGKPEDVLKEEILKRVYGDRIGVYSHEPCIMFVPRDSHG</sequence>
<dbReference type="CDD" id="cd03235">
    <property type="entry name" value="ABC_Metallic_Cations"/>
    <property type="match status" value="1"/>
</dbReference>
<evidence type="ECO:0000256" key="3">
    <source>
        <dbReference type="ARBA" id="ARBA00022840"/>
    </source>
</evidence>
<evidence type="ECO:0000313" key="6">
    <source>
        <dbReference type="Proteomes" id="UP000244066"/>
    </source>
</evidence>
<organism evidence="5 6">
    <name type="scientific">Candidatus Terraquivivens tikiterensis</name>
    <dbReference type="NCBI Taxonomy" id="1980982"/>
    <lineage>
        <taxon>Archaea</taxon>
        <taxon>Nitrososphaerota</taxon>
        <taxon>Candidatus Wolframiiraptoraceae</taxon>
        <taxon>Candidatus Terraquivivens</taxon>
    </lineage>
</organism>
<proteinExistence type="predicted"/>
<evidence type="ECO:0000256" key="2">
    <source>
        <dbReference type="ARBA" id="ARBA00022741"/>
    </source>
</evidence>
<dbReference type="Pfam" id="PF00005">
    <property type="entry name" value="ABC_tran"/>
    <property type="match status" value="1"/>
</dbReference>
<gene>
    <name evidence="5" type="ORF">B9J98_05900</name>
</gene>
<dbReference type="InterPro" id="IPR050153">
    <property type="entry name" value="Metal_Ion_Import_ABC"/>
</dbReference>
<feature type="domain" description="ABC transporter" evidence="4">
    <location>
        <begin position="4"/>
        <end position="240"/>
    </location>
</feature>
<dbReference type="PANTHER" id="PTHR42734">
    <property type="entry name" value="METAL TRANSPORT SYSTEM ATP-BINDING PROTEIN TM_0124-RELATED"/>
    <property type="match status" value="1"/>
</dbReference>
<evidence type="ECO:0000256" key="1">
    <source>
        <dbReference type="ARBA" id="ARBA00022448"/>
    </source>
</evidence>
<dbReference type="PROSITE" id="PS00211">
    <property type="entry name" value="ABC_TRANSPORTER_1"/>
    <property type="match status" value="1"/>
</dbReference>
<dbReference type="GO" id="GO:0016887">
    <property type="term" value="F:ATP hydrolysis activity"/>
    <property type="evidence" value="ECO:0007669"/>
    <property type="project" value="InterPro"/>
</dbReference>
<protein>
    <recommendedName>
        <fullName evidence="4">ABC transporter domain-containing protein</fullName>
    </recommendedName>
</protein>
<dbReference type="PROSITE" id="PS50893">
    <property type="entry name" value="ABC_TRANSPORTER_2"/>
    <property type="match status" value="1"/>
</dbReference>
<evidence type="ECO:0000259" key="4">
    <source>
        <dbReference type="PROSITE" id="PS50893"/>
    </source>
</evidence>
<comment type="caution">
    <text evidence="5">The sequence shown here is derived from an EMBL/GenBank/DDBJ whole genome shotgun (WGS) entry which is preliminary data.</text>
</comment>
<dbReference type="SUPFAM" id="SSF52540">
    <property type="entry name" value="P-loop containing nucleoside triphosphate hydrolases"/>
    <property type="match status" value="1"/>
</dbReference>
<reference evidence="5 6" key="1">
    <citation type="submission" date="2017-04" db="EMBL/GenBank/DDBJ databases">
        <title>Draft Aigarchaeota genome from a New Zealand hot spring.</title>
        <authorList>
            <person name="Reysenbach A.-L."/>
            <person name="Donaho J.A."/>
            <person name="Gerhart J."/>
            <person name="Kelley J.F."/>
            <person name="Kouba K."/>
            <person name="Podar M."/>
            <person name="Stott M."/>
        </authorList>
    </citation>
    <scope>NUCLEOTIDE SEQUENCE [LARGE SCALE GENOMIC DNA]</scope>
    <source>
        <strain evidence="5">NZ13_MG1</strain>
    </source>
</reference>
<keyword evidence="1" id="KW-0813">Transport</keyword>
<dbReference type="SMART" id="SM00382">
    <property type="entry name" value="AAA"/>
    <property type="match status" value="1"/>
</dbReference>
<name>A0A2R7Y229_9ARCH</name>
<keyword evidence="2" id="KW-0547">Nucleotide-binding</keyword>